<feature type="compositionally biased region" description="Basic residues" evidence="8">
    <location>
        <begin position="346"/>
        <end position="362"/>
    </location>
</feature>
<evidence type="ECO:0000256" key="6">
    <source>
        <dbReference type="ARBA" id="ARBA00023315"/>
    </source>
</evidence>
<dbReference type="PANTHER" id="PTHR22883:SF203">
    <property type="entry name" value="PALMITOYLTRANSFERASE"/>
    <property type="match status" value="1"/>
</dbReference>
<name>A0A8S4NEH4_OWEFU</name>
<feature type="region of interest" description="Disordered" evidence="8">
    <location>
        <begin position="544"/>
        <end position="591"/>
    </location>
</feature>
<evidence type="ECO:0000313" key="11">
    <source>
        <dbReference type="Proteomes" id="UP000749559"/>
    </source>
</evidence>
<evidence type="ECO:0000259" key="9">
    <source>
        <dbReference type="Pfam" id="PF01529"/>
    </source>
</evidence>
<dbReference type="GO" id="GO:0005794">
    <property type="term" value="C:Golgi apparatus"/>
    <property type="evidence" value="ECO:0007669"/>
    <property type="project" value="TreeGrafter"/>
</dbReference>
<comment type="domain">
    <text evidence="7">The DHHC domain is required for palmitoyltransferase activity.</text>
</comment>
<dbReference type="InterPro" id="IPR039859">
    <property type="entry name" value="PFA4/ZDH16/20/ERF2-like"/>
</dbReference>
<feature type="domain" description="Palmitoyltransferase DHHC" evidence="9">
    <location>
        <begin position="77"/>
        <end position="243"/>
    </location>
</feature>
<comment type="caution">
    <text evidence="10">The sequence shown here is derived from an EMBL/GenBank/DDBJ whole genome shotgun (WGS) entry which is preliminary data.</text>
</comment>
<organism evidence="10 11">
    <name type="scientific">Owenia fusiformis</name>
    <name type="common">Polychaete worm</name>
    <dbReference type="NCBI Taxonomy" id="6347"/>
    <lineage>
        <taxon>Eukaryota</taxon>
        <taxon>Metazoa</taxon>
        <taxon>Spiralia</taxon>
        <taxon>Lophotrochozoa</taxon>
        <taxon>Annelida</taxon>
        <taxon>Polychaeta</taxon>
        <taxon>Sedentaria</taxon>
        <taxon>Canalipalpata</taxon>
        <taxon>Sabellida</taxon>
        <taxon>Oweniida</taxon>
        <taxon>Oweniidae</taxon>
        <taxon>Owenia</taxon>
    </lineage>
</organism>
<feature type="transmembrane region" description="Helical" evidence="7">
    <location>
        <begin position="202"/>
        <end position="226"/>
    </location>
</feature>
<feature type="transmembrane region" description="Helical" evidence="7">
    <location>
        <begin position="124"/>
        <end position="151"/>
    </location>
</feature>
<evidence type="ECO:0000256" key="4">
    <source>
        <dbReference type="ARBA" id="ARBA00022989"/>
    </source>
</evidence>
<dbReference type="PANTHER" id="PTHR22883">
    <property type="entry name" value="ZINC FINGER DHHC DOMAIN CONTAINING PROTEIN"/>
    <property type="match status" value="1"/>
</dbReference>
<keyword evidence="4 7" id="KW-1133">Transmembrane helix</keyword>
<dbReference type="OrthoDB" id="9909019at2759"/>
<dbReference type="GO" id="GO:0005783">
    <property type="term" value="C:endoplasmic reticulum"/>
    <property type="evidence" value="ECO:0007669"/>
    <property type="project" value="TreeGrafter"/>
</dbReference>
<evidence type="ECO:0000256" key="2">
    <source>
        <dbReference type="ARBA" id="ARBA00022679"/>
    </source>
</evidence>
<evidence type="ECO:0000313" key="10">
    <source>
        <dbReference type="EMBL" id="CAH1778951.1"/>
    </source>
</evidence>
<evidence type="ECO:0000256" key="7">
    <source>
        <dbReference type="RuleBase" id="RU079119"/>
    </source>
</evidence>
<evidence type="ECO:0000256" key="3">
    <source>
        <dbReference type="ARBA" id="ARBA00022692"/>
    </source>
</evidence>
<dbReference type="Pfam" id="PF01529">
    <property type="entry name" value="DHHC"/>
    <property type="match status" value="1"/>
</dbReference>
<dbReference type="EMBL" id="CAIIXF020000003">
    <property type="protein sequence ID" value="CAH1778951.1"/>
    <property type="molecule type" value="Genomic_DNA"/>
</dbReference>
<dbReference type="Proteomes" id="UP000749559">
    <property type="component" value="Unassembled WGS sequence"/>
</dbReference>
<keyword evidence="2 7" id="KW-0808">Transferase</keyword>
<comment type="catalytic activity">
    <reaction evidence="7">
        <text>L-cysteinyl-[protein] + hexadecanoyl-CoA = S-hexadecanoyl-L-cysteinyl-[protein] + CoA</text>
        <dbReference type="Rhea" id="RHEA:36683"/>
        <dbReference type="Rhea" id="RHEA-COMP:10131"/>
        <dbReference type="Rhea" id="RHEA-COMP:11032"/>
        <dbReference type="ChEBI" id="CHEBI:29950"/>
        <dbReference type="ChEBI" id="CHEBI:57287"/>
        <dbReference type="ChEBI" id="CHEBI:57379"/>
        <dbReference type="ChEBI" id="CHEBI:74151"/>
        <dbReference type="EC" id="2.3.1.225"/>
    </reaction>
</comment>
<evidence type="ECO:0000256" key="8">
    <source>
        <dbReference type="SAM" id="MobiDB-lite"/>
    </source>
</evidence>
<feature type="region of interest" description="Disordered" evidence="8">
    <location>
        <begin position="251"/>
        <end position="405"/>
    </location>
</feature>
<dbReference type="GO" id="GO:0019706">
    <property type="term" value="F:protein-cysteine S-palmitoyltransferase activity"/>
    <property type="evidence" value="ECO:0007669"/>
    <property type="project" value="UniProtKB-EC"/>
</dbReference>
<evidence type="ECO:0000256" key="1">
    <source>
        <dbReference type="ARBA" id="ARBA00004141"/>
    </source>
</evidence>
<feature type="transmembrane region" description="Helical" evidence="7">
    <location>
        <begin position="30"/>
        <end position="50"/>
    </location>
</feature>
<proteinExistence type="inferred from homology"/>
<reference evidence="10" key="1">
    <citation type="submission" date="2022-03" db="EMBL/GenBank/DDBJ databases">
        <authorList>
            <person name="Martin C."/>
        </authorList>
    </citation>
    <scope>NUCLEOTIDE SEQUENCE</scope>
</reference>
<dbReference type="GO" id="GO:0006612">
    <property type="term" value="P:protein targeting to membrane"/>
    <property type="evidence" value="ECO:0007669"/>
    <property type="project" value="TreeGrafter"/>
</dbReference>
<gene>
    <name evidence="10" type="ORF">OFUS_LOCUS5806</name>
</gene>
<dbReference type="EC" id="2.3.1.225" evidence="7"/>
<feature type="region of interest" description="Disordered" evidence="8">
    <location>
        <begin position="482"/>
        <end position="528"/>
    </location>
</feature>
<dbReference type="InterPro" id="IPR001594">
    <property type="entry name" value="Palmitoyltrfase_DHHC"/>
</dbReference>
<dbReference type="GO" id="GO:0016020">
    <property type="term" value="C:membrane"/>
    <property type="evidence" value="ECO:0007669"/>
    <property type="project" value="UniProtKB-SubCell"/>
</dbReference>
<protein>
    <recommendedName>
        <fullName evidence="7">Palmitoyltransferase</fullName>
        <ecNumber evidence="7">2.3.1.225</ecNumber>
    </recommendedName>
</protein>
<accession>A0A8S4NEH4</accession>
<evidence type="ECO:0000256" key="5">
    <source>
        <dbReference type="ARBA" id="ARBA00023136"/>
    </source>
</evidence>
<comment type="similarity">
    <text evidence="7">Belongs to the DHHC palmitoyltransferase family.</text>
</comment>
<feature type="compositionally biased region" description="Pro residues" evidence="8">
    <location>
        <begin position="328"/>
        <end position="345"/>
    </location>
</feature>
<sequence>RFPEDGCRCQIPGHKSQQWMGLSSSPLPSLGVLFFIHIVTHIAAVSINPADDNVIERFRTNNKKLPVLDRRKHKHAIENQHCYICEVDVGSRSKHCSACNKCVADFDHHCKWLNNCVGGKNYRLFIVTLLVAFIGCLLIFGLCIFQFVAYYTDKENGHLLKQYSDFNSAHAEITNLTVLANMNNSTAAPEFKLLYLLVPDEAWLSVLGVTAILVLSGAILLGHLLIFHVYLMCKGMGTYDYIVEQRAEAEKEARDKDIDLEEPQYEYNSRHKKRNRVEPEERQGQTQLQEDSGEETREQTRHYGGSFREYENALSEAMSEEQRERGETPPPPSNPPLPVESPPHSPRGKKMKKKKKRKKMVSQKRPLERTESAEQDTSFQLRSSNKRNSKGHVAETDLPLGGTGVYTPRGYTARLDMPLTPITIRSPPSPEVPIKPAMATGEYHSDSAESLNEIPLNLTRAGSIYGQSQQNRNNLQYQNLQSSSSAKLLPNRTKNPDELNEDHEDEIRTPKPAKRKTKSGFSPEESFNTTTKFAVNVTAKCDKDGSLIYGDNEQDKKTLPITPIPQRRSPKVPPLDLSALKQGSASEEEET</sequence>
<comment type="subcellular location">
    <subcellularLocation>
        <location evidence="1">Membrane</location>
        <topology evidence="1">Multi-pass membrane protein</topology>
    </subcellularLocation>
</comment>
<keyword evidence="11" id="KW-1185">Reference proteome</keyword>
<keyword evidence="3 7" id="KW-0812">Transmembrane</keyword>
<dbReference type="AlphaFoldDB" id="A0A8S4NEH4"/>
<dbReference type="PROSITE" id="PS50216">
    <property type="entry name" value="DHHC"/>
    <property type="match status" value="1"/>
</dbReference>
<keyword evidence="6 7" id="KW-0012">Acyltransferase</keyword>
<keyword evidence="5 7" id="KW-0472">Membrane</keyword>
<feature type="non-terminal residue" evidence="10">
    <location>
        <position position="1"/>
    </location>
</feature>